<evidence type="ECO:0008006" key="3">
    <source>
        <dbReference type="Google" id="ProtNLM"/>
    </source>
</evidence>
<accession>A0A445BGM5</accession>
<gene>
    <name evidence="1" type="ORF">Ahy_A09g042739</name>
</gene>
<proteinExistence type="predicted"/>
<sequence>MAPRYILERWSKNVKRRHTHIKNSHDKLLLEPRSRRFDYLCFNHKNVCEFASESEELIVILHRAYVM</sequence>
<name>A0A445BGM5_ARAHY</name>
<reference evidence="1 2" key="1">
    <citation type="submission" date="2019-01" db="EMBL/GenBank/DDBJ databases">
        <title>Sequencing of cultivated peanut Arachis hypogaea provides insights into genome evolution and oil improvement.</title>
        <authorList>
            <person name="Chen X."/>
        </authorList>
    </citation>
    <scope>NUCLEOTIDE SEQUENCE [LARGE SCALE GENOMIC DNA]</scope>
    <source>
        <strain evidence="2">cv. Fuhuasheng</strain>
        <tissue evidence="1">Leaves</tissue>
    </source>
</reference>
<dbReference type="Proteomes" id="UP000289738">
    <property type="component" value="Chromosome A09"/>
</dbReference>
<keyword evidence="2" id="KW-1185">Reference proteome</keyword>
<evidence type="ECO:0000313" key="2">
    <source>
        <dbReference type="Proteomes" id="UP000289738"/>
    </source>
</evidence>
<organism evidence="1 2">
    <name type="scientific">Arachis hypogaea</name>
    <name type="common">Peanut</name>
    <dbReference type="NCBI Taxonomy" id="3818"/>
    <lineage>
        <taxon>Eukaryota</taxon>
        <taxon>Viridiplantae</taxon>
        <taxon>Streptophyta</taxon>
        <taxon>Embryophyta</taxon>
        <taxon>Tracheophyta</taxon>
        <taxon>Spermatophyta</taxon>
        <taxon>Magnoliopsida</taxon>
        <taxon>eudicotyledons</taxon>
        <taxon>Gunneridae</taxon>
        <taxon>Pentapetalae</taxon>
        <taxon>rosids</taxon>
        <taxon>fabids</taxon>
        <taxon>Fabales</taxon>
        <taxon>Fabaceae</taxon>
        <taxon>Papilionoideae</taxon>
        <taxon>50 kb inversion clade</taxon>
        <taxon>dalbergioids sensu lato</taxon>
        <taxon>Dalbergieae</taxon>
        <taxon>Pterocarpus clade</taxon>
        <taxon>Arachis</taxon>
    </lineage>
</organism>
<dbReference type="AlphaFoldDB" id="A0A445BGM5"/>
<protein>
    <recommendedName>
        <fullName evidence="3">Protein FAR1-RELATED SEQUENCE</fullName>
    </recommendedName>
</protein>
<evidence type="ECO:0000313" key="1">
    <source>
        <dbReference type="EMBL" id="RYR37833.1"/>
    </source>
</evidence>
<dbReference type="EMBL" id="SDMP01000009">
    <property type="protein sequence ID" value="RYR37833.1"/>
    <property type="molecule type" value="Genomic_DNA"/>
</dbReference>
<comment type="caution">
    <text evidence="1">The sequence shown here is derived from an EMBL/GenBank/DDBJ whole genome shotgun (WGS) entry which is preliminary data.</text>
</comment>